<name>A0A327NPT5_9BACT</name>
<reference evidence="1 2" key="1">
    <citation type="submission" date="2018-06" db="EMBL/GenBank/DDBJ databases">
        <title>Spirosoma sp. HMF3257 Genome sequencing and assembly.</title>
        <authorList>
            <person name="Kang H."/>
            <person name="Cha I."/>
            <person name="Kim H."/>
            <person name="Kang J."/>
            <person name="Joh K."/>
        </authorList>
    </citation>
    <scope>NUCLEOTIDE SEQUENCE [LARGE SCALE GENOMIC DNA]</scope>
    <source>
        <strain evidence="1 2">HMF3257</strain>
    </source>
</reference>
<dbReference type="EMBL" id="QLII01000001">
    <property type="protein sequence ID" value="RAI77431.1"/>
    <property type="molecule type" value="Genomic_DNA"/>
</dbReference>
<evidence type="ECO:0000313" key="1">
    <source>
        <dbReference type="EMBL" id="RAI77431.1"/>
    </source>
</evidence>
<dbReference type="AlphaFoldDB" id="A0A327NPT5"/>
<dbReference type="OrthoDB" id="7059742at2"/>
<dbReference type="RefSeq" id="WP_111348071.1">
    <property type="nucleotide sequence ID" value="NZ_QLII01000001.1"/>
</dbReference>
<evidence type="ECO:0000313" key="2">
    <source>
        <dbReference type="Proteomes" id="UP000249016"/>
    </source>
</evidence>
<dbReference type="Proteomes" id="UP000249016">
    <property type="component" value="Unassembled WGS sequence"/>
</dbReference>
<keyword evidence="2" id="KW-1185">Reference proteome</keyword>
<sequence>MNPTNLFSKKSINPYKNEALNKIYGLLFCDNLDLYKSQTQSTAYPWNILFAESPDPGQLVAMTTDNTLETRHKLLAYHLLVSSGFPVNSKVLLGVVAEVALPDGLDVLAVFSDGTCRYINHSEKLLAWDVQTEQSNQLVQQLFSHSIKVVDQIGPWDKGRTSFPDQEMIKLTFLVSDGLYFGQGPLSALMNDRMAGPVIHSAIQLMGYLINQTV</sequence>
<protein>
    <submittedName>
        <fullName evidence="1">Uncharacterized protein</fullName>
    </submittedName>
</protein>
<proteinExistence type="predicted"/>
<accession>A0A327NPT5</accession>
<gene>
    <name evidence="1" type="ORF">HMF3257_30540</name>
</gene>
<organism evidence="1 2">
    <name type="scientific">Spirosoma telluris</name>
    <dbReference type="NCBI Taxonomy" id="2183553"/>
    <lineage>
        <taxon>Bacteria</taxon>
        <taxon>Pseudomonadati</taxon>
        <taxon>Bacteroidota</taxon>
        <taxon>Cytophagia</taxon>
        <taxon>Cytophagales</taxon>
        <taxon>Cytophagaceae</taxon>
        <taxon>Spirosoma</taxon>
    </lineage>
</organism>
<comment type="caution">
    <text evidence="1">The sequence shown here is derived from an EMBL/GenBank/DDBJ whole genome shotgun (WGS) entry which is preliminary data.</text>
</comment>